<protein>
    <submittedName>
        <fullName evidence="5">Colanic acid biosynthesis glycosyltransferase WcaL</fullName>
    </submittedName>
</protein>
<sequence>MRVAFVVWEFPVLSETFVLNQITGLIDRGHQVDIYAHIPGDTQKVHPDVTRYDLLARTSYVPSIPKNVGLRLLKAVRLCFQNFQRNPRLALSALNFVRYGQRSLSLWFIYAIVPLLDTPTYDIIHAQFGTDGLTSLALRDIGALRGKLITTFRGYDISTYVQAKGKDVYQSLFRSGDFFLANCEFFRQRAIQLGCDPTQIKVHGSGIDCRRFTFKPRQPAADGVTRIVTTGRLVEKKGIEYSIRAIAQLLQRYPRLEYSIVGEGELRPELERLIEALGVGDRVHLCGRKQQQELIELLDQAHLFVAPSVTAADGNQDAPVNVLKEAMAMGLPVVSTLHGGIPELVEDGISGFLVPERDVDALRDRMEYLVTHPERWLEMGLAGRTFVENHFDIERLNDRLVDLYQQMLASPNQPAIADHPVLLPST</sequence>
<dbReference type="EMBL" id="DSRU01000062">
    <property type="protein sequence ID" value="HFM97218.1"/>
    <property type="molecule type" value="Genomic_DNA"/>
</dbReference>
<evidence type="ECO:0000259" key="4">
    <source>
        <dbReference type="Pfam" id="PF13439"/>
    </source>
</evidence>
<organism evidence="5">
    <name type="scientific">Oscillatoriales cyanobacterium SpSt-418</name>
    <dbReference type="NCBI Taxonomy" id="2282169"/>
    <lineage>
        <taxon>Bacteria</taxon>
        <taxon>Bacillati</taxon>
        <taxon>Cyanobacteriota</taxon>
        <taxon>Cyanophyceae</taxon>
        <taxon>Oscillatoriophycideae</taxon>
        <taxon>Oscillatoriales</taxon>
    </lineage>
</organism>
<evidence type="ECO:0000313" key="5">
    <source>
        <dbReference type="EMBL" id="HFM97218.1"/>
    </source>
</evidence>
<comment type="similarity">
    <text evidence="1">Belongs to the glycosyltransferase group 1 family. Glycosyltransferase 4 subfamily.</text>
</comment>
<dbReference type="PANTHER" id="PTHR12526:SF640">
    <property type="entry name" value="COLANIC ACID BIOSYNTHESIS GLYCOSYLTRANSFERASE WCAL-RELATED"/>
    <property type="match status" value="1"/>
</dbReference>
<keyword evidence="2" id="KW-0328">Glycosyltransferase</keyword>
<dbReference type="Pfam" id="PF13439">
    <property type="entry name" value="Glyco_transf_4"/>
    <property type="match status" value="1"/>
</dbReference>
<dbReference type="SUPFAM" id="SSF53756">
    <property type="entry name" value="UDP-Glycosyltransferase/glycogen phosphorylase"/>
    <property type="match status" value="1"/>
</dbReference>
<name>A0A7C3PEP2_9CYAN</name>
<dbReference type="Gene3D" id="3.40.50.2000">
    <property type="entry name" value="Glycogen Phosphorylase B"/>
    <property type="match status" value="2"/>
</dbReference>
<dbReference type="Pfam" id="PF13692">
    <property type="entry name" value="Glyco_trans_1_4"/>
    <property type="match status" value="1"/>
</dbReference>
<dbReference type="AlphaFoldDB" id="A0A7C3PEP2"/>
<evidence type="ECO:0000256" key="1">
    <source>
        <dbReference type="ARBA" id="ARBA00009481"/>
    </source>
</evidence>
<feature type="domain" description="Glycosyltransferase subfamily 4-like N-terminal" evidence="4">
    <location>
        <begin position="15"/>
        <end position="211"/>
    </location>
</feature>
<gene>
    <name evidence="5" type="ORF">ENR64_05490</name>
</gene>
<accession>A0A7C3PEP2</accession>
<proteinExistence type="inferred from homology"/>
<comment type="caution">
    <text evidence="5">The sequence shown here is derived from an EMBL/GenBank/DDBJ whole genome shotgun (WGS) entry which is preliminary data.</text>
</comment>
<dbReference type="PANTHER" id="PTHR12526">
    <property type="entry name" value="GLYCOSYLTRANSFERASE"/>
    <property type="match status" value="1"/>
</dbReference>
<reference evidence="5" key="1">
    <citation type="journal article" date="2020" name="mSystems">
        <title>Genome- and Community-Level Interaction Insights into Carbon Utilization and Element Cycling Functions of Hydrothermarchaeota in Hydrothermal Sediment.</title>
        <authorList>
            <person name="Zhou Z."/>
            <person name="Liu Y."/>
            <person name="Xu W."/>
            <person name="Pan J."/>
            <person name="Luo Z.H."/>
            <person name="Li M."/>
        </authorList>
    </citation>
    <scope>NUCLEOTIDE SEQUENCE [LARGE SCALE GENOMIC DNA]</scope>
    <source>
        <strain evidence="5">SpSt-418</strain>
    </source>
</reference>
<keyword evidence="3 5" id="KW-0808">Transferase</keyword>
<evidence type="ECO:0000256" key="3">
    <source>
        <dbReference type="ARBA" id="ARBA00022679"/>
    </source>
</evidence>
<dbReference type="GO" id="GO:0016757">
    <property type="term" value="F:glycosyltransferase activity"/>
    <property type="evidence" value="ECO:0007669"/>
    <property type="project" value="UniProtKB-KW"/>
</dbReference>
<dbReference type="InterPro" id="IPR028098">
    <property type="entry name" value="Glyco_trans_4-like_N"/>
</dbReference>
<evidence type="ECO:0000256" key="2">
    <source>
        <dbReference type="ARBA" id="ARBA00022676"/>
    </source>
</evidence>